<reference evidence="4" key="2">
    <citation type="submission" date="2016-06" db="EMBL/GenBank/DDBJ databases">
        <authorList>
            <person name="Kjaerup R.B."/>
            <person name="Dalgaard T.S."/>
            <person name="Juul-Madsen H.R."/>
        </authorList>
    </citation>
    <scope>NUCLEOTIDE SEQUENCE [LARGE SCALE GENOMIC DNA]</scope>
    <source>
        <strain evidence="4">ATCC 49129</strain>
    </source>
</reference>
<dbReference type="PATRIC" id="fig|190721.6.peg.713"/>
<evidence type="ECO:0000313" key="4">
    <source>
        <dbReference type="EMBL" id="ANJ71536.1"/>
    </source>
</evidence>
<reference evidence="3 5" key="1">
    <citation type="submission" date="2015-09" db="EMBL/GenBank/DDBJ databases">
        <authorList>
            <person name="Xu Y."/>
            <person name="Nagy A."/>
            <person name="Liu N.T."/>
            <person name="Nou X."/>
        </authorList>
    </citation>
    <scope>NUCLEOTIDE SEQUENCE [LARGE SCALE GENOMIC DNA]</scope>
    <source>
        <strain evidence="3 5">FC1138</strain>
    </source>
</reference>
<dbReference type="GeneID" id="61525008"/>
<keyword evidence="1" id="KW-0472">Membrane</keyword>
<feature type="domain" description="TadE-like" evidence="2">
    <location>
        <begin position="8"/>
        <end position="49"/>
    </location>
</feature>
<name>A0A191ZTW4_9RALS</name>
<reference evidence="6" key="3">
    <citation type="submission" date="2016-06" db="EMBL/GenBank/DDBJ databases">
        <authorList>
            <person name="Xu Y."/>
            <person name="Nagy A."/>
            <person name="Yan X."/>
            <person name="Kim S.W."/>
            <person name="Haley B."/>
            <person name="Liu N.T."/>
            <person name="Nou X."/>
        </authorList>
    </citation>
    <scope>NUCLEOTIDE SEQUENCE [LARGE SCALE GENOMIC DNA]</scope>
    <source>
        <strain evidence="6">ATCC 49129</strain>
    </source>
</reference>
<evidence type="ECO:0000256" key="1">
    <source>
        <dbReference type="SAM" id="Phobius"/>
    </source>
</evidence>
<dbReference type="EMBL" id="CP016022">
    <property type="protein sequence ID" value="ANJ71536.1"/>
    <property type="molecule type" value="Genomic_DNA"/>
</dbReference>
<accession>A0A191ZTW4</accession>
<dbReference type="RefSeq" id="WP_021196718.1">
    <property type="nucleotide sequence ID" value="NZ_CP012605.1"/>
</dbReference>
<dbReference type="OrthoDB" id="9100899at2"/>
<feature type="transmembrane region" description="Helical" evidence="1">
    <location>
        <begin position="7"/>
        <end position="27"/>
    </location>
</feature>
<dbReference type="Proteomes" id="UP000077927">
    <property type="component" value="Chromosome 1"/>
</dbReference>
<dbReference type="EMBL" id="CP012605">
    <property type="protein sequence ID" value="ANH71470.1"/>
    <property type="molecule type" value="Genomic_DNA"/>
</dbReference>
<protein>
    <submittedName>
        <fullName evidence="3">TadE-like family protein</fullName>
    </submittedName>
</protein>
<dbReference type="STRING" id="190721.ACS15_0709"/>
<dbReference type="AlphaFoldDB" id="A0A191ZTW4"/>
<dbReference type="Proteomes" id="UP000078572">
    <property type="component" value="Chromosome 1"/>
</dbReference>
<evidence type="ECO:0000313" key="3">
    <source>
        <dbReference type="EMBL" id="ANH71470.1"/>
    </source>
</evidence>
<dbReference type="Pfam" id="PF07811">
    <property type="entry name" value="TadE"/>
    <property type="match status" value="1"/>
</dbReference>
<evidence type="ECO:0000313" key="6">
    <source>
        <dbReference type="Proteomes" id="UP000078572"/>
    </source>
</evidence>
<evidence type="ECO:0000313" key="5">
    <source>
        <dbReference type="Proteomes" id="UP000077927"/>
    </source>
</evidence>
<sequence length="156" mass="15656">MKTIHQAGAAAVEFALVVLIFLALVLGTVQFGWLLYSYVVLTTAASTGAHVLASQRGYSAPYTNTKNAILAAAAPIASATALASNMTISMTVGGTSCQSDALCSAALGTGSQAPTAGTQASVSISYPFVPMAGGALVVRASLLPTALQTSMSELVQ</sequence>
<proteinExistence type="predicted"/>
<dbReference type="InterPro" id="IPR012495">
    <property type="entry name" value="TadE-like_dom"/>
</dbReference>
<keyword evidence="1" id="KW-0812">Transmembrane</keyword>
<keyword evidence="6" id="KW-1185">Reference proteome</keyword>
<organism evidence="4 6">
    <name type="scientific">Ralstonia insidiosa</name>
    <dbReference type="NCBI Taxonomy" id="190721"/>
    <lineage>
        <taxon>Bacteria</taxon>
        <taxon>Pseudomonadati</taxon>
        <taxon>Pseudomonadota</taxon>
        <taxon>Betaproteobacteria</taxon>
        <taxon>Burkholderiales</taxon>
        <taxon>Burkholderiaceae</taxon>
        <taxon>Ralstonia</taxon>
    </lineage>
</organism>
<feature type="transmembrane region" description="Helical" evidence="1">
    <location>
        <begin position="33"/>
        <end position="53"/>
    </location>
</feature>
<keyword evidence="1" id="KW-1133">Transmembrane helix</keyword>
<gene>
    <name evidence="4" type="ORF">A9Y76_03160</name>
    <name evidence="3" type="ORF">ACS15_0709</name>
</gene>
<dbReference type="KEGG" id="rin:ACS15_0709"/>
<evidence type="ECO:0000259" key="2">
    <source>
        <dbReference type="Pfam" id="PF07811"/>
    </source>
</evidence>